<organism evidence="2 3">
    <name type="scientific">Glossina pallidipes</name>
    <name type="common">Tsetse fly</name>
    <dbReference type="NCBI Taxonomy" id="7398"/>
    <lineage>
        <taxon>Eukaryota</taxon>
        <taxon>Metazoa</taxon>
        <taxon>Ecdysozoa</taxon>
        <taxon>Arthropoda</taxon>
        <taxon>Hexapoda</taxon>
        <taxon>Insecta</taxon>
        <taxon>Pterygota</taxon>
        <taxon>Neoptera</taxon>
        <taxon>Endopterygota</taxon>
        <taxon>Diptera</taxon>
        <taxon>Brachycera</taxon>
        <taxon>Muscomorpha</taxon>
        <taxon>Hippoboscoidea</taxon>
        <taxon>Glossinidae</taxon>
        <taxon>Glossina</taxon>
    </lineage>
</organism>
<protein>
    <submittedName>
        <fullName evidence="2">Uncharacterized protein</fullName>
    </submittedName>
</protein>
<reference evidence="3" key="1">
    <citation type="submission" date="2014-03" db="EMBL/GenBank/DDBJ databases">
        <authorList>
            <person name="Aksoy S."/>
            <person name="Warren W."/>
            <person name="Wilson R.K."/>
        </authorList>
    </citation>
    <scope>NUCLEOTIDE SEQUENCE [LARGE SCALE GENOMIC DNA]</scope>
    <source>
        <strain evidence="3">IAEA</strain>
    </source>
</reference>
<evidence type="ECO:0000313" key="3">
    <source>
        <dbReference type="Proteomes" id="UP000092445"/>
    </source>
</evidence>
<evidence type="ECO:0000313" key="2">
    <source>
        <dbReference type="EnsemblMetazoa" id="GPAI013309-PA"/>
    </source>
</evidence>
<keyword evidence="1" id="KW-0812">Transmembrane</keyword>
<keyword evidence="3" id="KW-1185">Reference proteome</keyword>
<evidence type="ECO:0000256" key="1">
    <source>
        <dbReference type="SAM" id="Phobius"/>
    </source>
</evidence>
<dbReference type="Proteomes" id="UP000092445">
    <property type="component" value="Unassembled WGS sequence"/>
</dbReference>
<sequence>MLYVAASSGVLPERSASTANKEGKKRIIISPSPVATAAPTSLSAYAPAPGIGESPTLPENNKKLIVLTHGLTPRLNPYVPELFVLSQFWAPAAAATSIIWSLIILLFPLVQPLRQFSNWGSNFANNNTR</sequence>
<proteinExistence type="predicted"/>
<dbReference type="EnsemblMetazoa" id="GPAI013309-RA">
    <property type="protein sequence ID" value="GPAI013309-PA"/>
    <property type="gene ID" value="GPAI013309"/>
</dbReference>
<name>A0A1A9ZFU4_GLOPL</name>
<keyword evidence="1" id="KW-0472">Membrane</keyword>
<dbReference type="VEuPathDB" id="VectorBase:GPAI013309"/>
<keyword evidence="1" id="KW-1133">Transmembrane helix</keyword>
<reference evidence="2" key="2">
    <citation type="submission" date="2020-05" db="UniProtKB">
        <authorList>
            <consortium name="EnsemblMetazoa"/>
        </authorList>
    </citation>
    <scope>IDENTIFICATION</scope>
    <source>
        <strain evidence="2">IAEA</strain>
    </source>
</reference>
<dbReference type="AlphaFoldDB" id="A0A1A9ZFU4"/>
<accession>A0A1A9ZFU4</accession>
<feature type="transmembrane region" description="Helical" evidence="1">
    <location>
        <begin position="88"/>
        <end position="110"/>
    </location>
</feature>